<evidence type="ECO:0000256" key="1">
    <source>
        <dbReference type="SAM" id="Phobius"/>
    </source>
</evidence>
<accession>A0A9X1CB67</accession>
<name>A0A9X1CB67_9BACI</name>
<dbReference type="OrthoDB" id="1953204at2"/>
<dbReference type="AlphaFoldDB" id="A0A9X1CB67"/>
<feature type="domain" description="LiaF transmembrane" evidence="3">
    <location>
        <begin position="8"/>
        <end position="111"/>
    </location>
</feature>
<comment type="caution">
    <text evidence="4">The sequence shown here is derived from an EMBL/GenBank/DDBJ whole genome shotgun (WGS) entry which is preliminary data.</text>
</comment>
<dbReference type="NCBIfam" id="NF040535">
    <property type="entry name" value="LiaF_C_term"/>
    <property type="match status" value="1"/>
</dbReference>
<keyword evidence="1" id="KW-0472">Membrane</keyword>
<keyword evidence="1" id="KW-1133">Transmembrane helix</keyword>
<dbReference type="InterPro" id="IPR024425">
    <property type="entry name" value="LiaF-like_C"/>
</dbReference>
<dbReference type="Proteomes" id="UP001138793">
    <property type="component" value="Unassembled WGS sequence"/>
</dbReference>
<gene>
    <name evidence="4" type="ORF">J2Z64_000858</name>
</gene>
<dbReference type="GO" id="GO:0016020">
    <property type="term" value="C:membrane"/>
    <property type="evidence" value="ECO:0007669"/>
    <property type="project" value="InterPro"/>
</dbReference>
<proteinExistence type="predicted"/>
<reference evidence="4" key="1">
    <citation type="submission" date="2021-03" db="EMBL/GenBank/DDBJ databases">
        <title>Genomic Encyclopedia of Type Strains, Phase IV (KMG-IV): sequencing the most valuable type-strain genomes for metagenomic binning, comparative biology and taxonomic classification.</title>
        <authorList>
            <person name="Goeker M."/>
        </authorList>
    </citation>
    <scope>NUCLEOTIDE SEQUENCE</scope>
    <source>
        <strain evidence="4">DSM 107338</strain>
    </source>
</reference>
<evidence type="ECO:0000259" key="3">
    <source>
        <dbReference type="Pfam" id="PF22570"/>
    </source>
</evidence>
<protein>
    <submittedName>
        <fullName evidence="4">Lia operon protein LiaF</fullName>
    </submittedName>
</protein>
<keyword evidence="5" id="KW-1185">Reference proteome</keyword>
<dbReference type="InterPro" id="IPR016975">
    <property type="entry name" value="Cell_wall_LiaF"/>
</dbReference>
<evidence type="ECO:0000313" key="4">
    <source>
        <dbReference type="EMBL" id="MBP2076646.1"/>
    </source>
</evidence>
<evidence type="ECO:0000313" key="5">
    <source>
        <dbReference type="Proteomes" id="UP001138793"/>
    </source>
</evidence>
<dbReference type="EMBL" id="JAGGMB010000002">
    <property type="protein sequence ID" value="MBP2076646.1"/>
    <property type="molecule type" value="Genomic_DNA"/>
</dbReference>
<dbReference type="RefSeq" id="WP_149474536.1">
    <property type="nucleotide sequence ID" value="NZ_JAGGMB010000002.1"/>
</dbReference>
<feature type="transmembrane region" description="Helical" evidence="1">
    <location>
        <begin position="83"/>
        <end position="104"/>
    </location>
</feature>
<dbReference type="Pfam" id="PF09922">
    <property type="entry name" value="LiaF-like_C"/>
    <property type="match status" value="1"/>
</dbReference>
<dbReference type="Pfam" id="PF22570">
    <property type="entry name" value="LiaF-TM"/>
    <property type="match status" value="1"/>
</dbReference>
<feature type="transmembrane region" description="Helical" evidence="1">
    <location>
        <begin position="60"/>
        <end position="77"/>
    </location>
</feature>
<feature type="transmembrane region" description="Helical" evidence="1">
    <location>
        <begin position="7"/>
        <end position="28"/>
    </location>
</feature>
<evidence type="ECO:0000259" key="2">
    <source>
        <dbReference type="Pfam" id="PF09922"/>
    </source>
</evidence>
<keyword evidence="1" id="KW-0812">Transmembrane</keyword>
<feature type="domain" description="Cell wall-active antibiotics response LiaF-like C-terminal" evidence="2">
    <location>
        <begin position="144"/>
        <end position="255"/>
    </location>
</feature>
<organism evidence="4 5">
    <name type="scientific">Oceanobacillus polygoni</name>
    <dbReference type="NCBI Taxonomy" id="1235259"/>
    <lineage>
        <taxon>Bacteria</taxon>
        <taxon>Bacillati</taxon>
        <taxon>Bacillota</taxon>
        <taxon>Bacilli</taxon>
        <taxon>Bacillales</taxon>
        <taxon>Bacillaceae</taxon>
        <taxon>Oceanobacillus</taxon>
    </lineage>
</organism>
<dbReference type="PIRSF" id="PIRSF031509">
    <property type="entry name" value="Cell_wall_LiaF/YvqF"/>
    <property type="match status" value="1"/>
</dbReference>
<dbReference type="InterPro" id="IPR047793">
    <property type="entry name" value="LiaF_C"/>
</dbReference>
<sequence length="258" mass="30529">MKNFFRYFFAIFLIVIGVMLVMANLEVIDFNFSVAWHYIYPIFFVVIGFMWLIRYLRRRGGSWIFGSFFLIFGSLLIMDRLDWMTFAFKDVINLWPLLIVYIGFSLIGRKRISTDFNYDYDMNGKYDYNTGREKKYFNNSMFTVGTHTFDEQNWKVEPMHLKHMAGDFYFNFSKAFIPEKKIPITIDSLAGDVNIVLPENVDFRIYATVKAGEIKVLDQTVDGINRRLVYHTNDYDTAVRKLDFHIDLKAGSIRIDRV</sequence>
<dbReference type="InterPro" id="IPR054331">
    <property type="entry name" value="LiaF_TM"/>
</dbReference>
<feature type="transmembrane region" description="Helical" evidence="1">
    <location>
        <begin position="34"/>
        <end position="53"/>
    </location>
</feature>